<name>A0A5S3PRV2_9FLAO</name>
<comment type="caution">
    <text evidence="1">The sequence shown here is derived from an EMBL/GenBank/DDBJ whole genome shotgun (WGS) entry which is preliminary data.</text>
</comment>
<evidence type="ECO:0000313" key="1">
    <source>
        <dbReference type="EMBL" id="TMM57442.1"/>
    </source>
</evidence>
<accession>A0A5S3PRV2</accession>
<dbReference type="AlphaFoldDB" id="A0A5S3PRV2"/>
<dbReference type="OrthoDB" id="978006at2"/>
<evidence type="ECO:0000313" key="2">
    <source>
        <dbReference type="Proteomes" id="UP000310314"/>
    </source>
</evidence>
<proteinExistence type="predicted"/>
<keyword evidence="2" id="KW-1185">Reference proteome</keyword>
<protein>
    <submittedName>
        <fullName evidence="1">Uncharacterized protein</fullName>
    </submittedName>
</protein>
<sequence>MKFGLFYFLSILPFISLAQQEVLEVRGSVIEIGILVDGLNDSKYANADGSPYLNSEFIPAKVNDIKKTQFIRYNVVDQIFEVQIKTNKVVMLDLKNDFSIQLLDGSDKKYRTAMYSIDGKRIKSFFEVVKKSENFILYKQERKKYLKAQKAEGYQDKLPERFVDEAPTFYISNFKSDSPTLLELPNKKKKFVAFFEQQRKAVEKFMKQEKLGIKEPNDLVRIMDFVFSITQ</sequence>
<dbReference type="RefSeq" id="WP_138658461.1">
    <property type="nucleotide sequence ID" value="NZ_VATY01000002.1"/>
</dbReference>
<dbReference type="EMBL" id="VATY01000002">
    <property type="protein sequence ID" value="TMM57442.1"/>
    <property type="molecule type" value="Genomic_DNA"/>
</dbReference>
<reference evidence="1 2" key="1">
    <citation type="submission" date="2019-05" db="EMBL/GenBank/DDBJ databases">
        <authorList>
            <person name="Zhang J.-Y."/>
            <person name="Feg X."/>
            <person name="Du Z.-J."/>
        </authorList>
    </citation>
    <scope>NUCLEOTIDE SEQUENCE [LARGE SCALE GENOMIC DNA]</scope>
    <source>
        <strain evidence="1 2">RZ26</strain>
    </source>
</reference>
<organism evidence="1 2">
    <name type="scientific">Maribacter algarum</name>
    <name type="common">ex Zhang et al. 2020</name>
    <dbReference type="NCBI Taxonomy" id="2578118"/>
    <lineage>
        <taxon>Bacteria</taxon>
        <taxon>Pseudomonadati</taxon>
        <taxon>Bacteroidota</taxon>
        <taxon>Flavobacteriia</taxon>
        <taxon>Flavobacteriales</taxon>
        <taxon>Flavobacteriaceae</taxon>
        <taxon>Maribacter</taxon>
    </lineage>
</organism>
<gene>
    <name evidence="1" type="ORF">FEE95_13230</name>
</gene>
<dbReference type="Proteomes" id="UP000310314">
    <property type="component" value="Unassembled WGS sequence"/>
</dbReference>